<feature type="signal peptide" evidence="2">
    <location>
        <begin position="1"/>
        <end position="26"/>
    </location>
</feature>
<dbReference type="EMBL" id="QJTE01000002">
    <property type="protein sequence ID" value="PYE84409.1"/>
    <property type="molecule type" value="Genomic_DNA"/>
</dbReference>
<dbReference type="Gene3D" id="2.60.450.10">
    <property type="entry name" value="Lipopolysaccharide (LPS) transport protein A like domain"/>
    <property type="match status" value="1"/>
</dbReference>
<dbReference type="InterPro" id="IPR005653">
    <property type="entry name" value="OstA-like_N"/>
</dbReference>
<dbReference type="RefSeq" id="WP_110813509.1">
    <property type="nucleotide sequence ID" value="NZ_QJTE01000002.1"/>
</dbReference>
<comment type="caution">
    <text evidence="4">The sequence shown here is derived from an EMBL/GenBank/DDBJ whole genome shotgun (WGS) entry which is preliminary data.</text>
</comment>
<gene>
    <name evidence="4" type="ORF">DFP88_102208</name>
</gene>
<dbReference type="OrthoDB" id="9811926at2"/>
<dbReference type="GO" id="GO:0017089">
    <property type="term" value="F:glycolipid transfer activity"/>
    <property type="evidence" value="ECO:0007669"/>
    <property type="project" value="TreeGrafter"/>
</dbReference>
<protein>
    <submittedName>
        <fullName evidence="4">Lipopolysaccharide export system protein LptA</fullName>
    </submittedName>
</protein>
<evidence type="ECO:0000259" key="3">
    <source>
        <dbReference type="Pfam" id="PF03968"/>
    </source>
</evidence>
<dbReference type="Proteomes" id="UP000248311">
    <property type="component" value="Unassembled WGS sequence"/>
</dbReference>
<feature type="chain" id="PRO_5016451570" evidence="2">
    <location>
        <begin position="27"/>
        <end position="166"/>
    </location>
</feature>
<name>A0A318SVL7_9RHOB</name>
<reference evidence="4 5" key="1">
    <citation type="submission" date="2018-06" db="EMBL/GenBank/DDBJ databases">
        <title>Genomic Encyclopedia of Type Strains, Phase III (KMG-III): the genomes of soil and plant-associated and newly described type strains.</title>
        <authorList>
            <person name="Whitman W."/>
        </authorList>
    </citation>
    <scope>NUCLEOTIDE SEQUENCE [LARGE SCALE GENOMIC DNA]</scope>
    <source>
        <strain evidence="4 5">CECT 9025</strain>
    </source>
</reference>
<dbReference type="PANTHER" id="PTHR36504">
    <property type="entry name" value="LIPOPOLYSACCHARIDE EXPORT SYSTEM PROTEIN LPTA"/>
    <property type="match status" value="1"/>
</dbReference>
<dbReference type="PANTHER" id="PTHR36504:SF1">
    <property type="entry name" value="LIPOPOLYSACCHARIDE EXPORT SYSTEM PROTEIN LPTA"/>
    <property type="match status" value="1"/>
</dbReference>
<sequence>MRRLTALLFVLIADMVAGLMPGMASAQTGVALGGLSVDPSAEVEVTADSLTVDRAGGGATFAGNVVIGQGEMRLSAARVEVTYDEASGDITRLAASGGVTLATASEAAEAEEAVYDLTAGTVTMTGEVLLTQGGTALSSERMVVDIASGNAQLDGRVRTVLNPDAP</sequence>
<evidence type="ECO:0000256" key="2">
    <source>
        <dbReference type="SAM" id="SignalP"/>
    </source>
</evidence>
<organism evidence="4 5">
    <name type="scientific">Pseudoroseicyclus aestuarii</name>
    <dbReference type="NCBI Taxonomy" id="1795041"/>
    <lineage>
        <taxon>Bacteria</taxon>
        <taxon>Pseudomonadati</taxon>
        <taxon>Pseudomonadota</taxon>
        <taxon>Alphaproteobacteria</taxon>
        <taxon>Rhodobacterales</taxon>
        <taxon>Paracoccaceae</taxon>
        <taxon>Pseudoroseicyclus</taxon>
    </lineage>
</organism>
<dbReference type="GO" id="GO:0009279">
    <property type="term" value="C:cell outer membrane"/>
    <property type="evidence" value="ECO:0007669"/>
    <property type="project" value="TreeGrafter"/>
</dbReference>
<dbReference type="GO" id="GO:0015920">
    <property type="term" value="P:lipopolysaccharide transport"/>
    <property type="evidence" value="ECO:0007669"/>
    <property type="project" value="TreeGrafter"/>
</dbReference>
<keyword evidence="5" id="KW-1185">Reference proteome</keyword>
<proteinExistence type="predicted"/>
<dbReference type="Pfam" id="PF03968">
    <property type="entry name" value="LptD_N"/>
    <property type="match status" value="1"/>
</dbReference>
<accession>A0A318SVL7</accession>
<dbReference type="AlphaFoldDB" id="A0A318SVL7"/>
<dbReference type="InterPro" id="IPR052037">
    <property type="entry name" value="LPS_export_LptA"/>
</dbReference>
<keyword evidence="1 2" id="KW-0732">Signal</keyword>
<evidence type="ECO:0000313" key="5">
    <source>
        <dbReference type="Proteomes" id="UP000248311"/>
    </source>
</evidence>
<dbReference type="GO" id="GO:0030288">
    <property type="term" value="C:outer membrane-bounded periplasmic space"/>
    <property type="evidence" value="ECO:0007669"/>
    <property type="project" value="TreeGrafter"/>
</dbReference>
<evidence type="ECO:0000313" key="4">
    <source>
        <dbReference type="EMBL" id="PYE84409.1"/>
    </source>
</evidence>
<feature type="domain" description="Organic solvent tolerance-like N-terminal" evidence="3">
    <location>
        <begin position="44"/>
        <end position="149"/>
    </location>
</feature>
<evidence type="ECO:0000256" key="1">
    <source>
        <dbReference type="ARBA" id="ARBA00022729"/>
    </source>
</evidence>